<reference evidence="1" key="1">
    <citation type="submission" date="2021-06" db="EMBL/GenBank/DDBJ databases">
        <authorList>
            <person name="Kallberg Y."/>
            <person name="Tangrot J."/>
            <person name="Rosling A."/>
        </authorList>
    </citation>
    <scope>NUCLEOTIDE SEQUENCE</scope>
    <source>
        <strain evidence="1">MA461A</strain>
    </source>
</reference>
<sequence>MVRKIIVAVLIFIYIGLFKECIAHRHMHSHGGPPIINLPANTIEN</sequence>
<dbReference type="Proteomes" id="UP000789920">
    <property type="component" value="Unassembled WGS sequence"/>
</dbReference>
<protein>
    <submittedName>
        <fullName evidence="1">1290_t:CDS:1</fullName>
    </submittedName>
</protein>
<accession>A0ACA9LWG6</accession>
<comment type="caution">
    <text evidence="1">The sequence shown here is derived from an EMBL/GenBank/DDBJ whole genome shotgun (WGS) entry which is preliminary data.</text>
</comment>
<evidence type="ECO:0000313" key="2">
    <source>
        <dbReference type="Proteomes" id="UP000789920"/>
    </source>
</evidence>
<keyword evidence="2" id="KW-1185">Reference proteome</keyword>
<evidence type="ECO:0000313" key="1">
    <source>
        <dbReference type="EMBL" id="CAG8544744.1"/>
    </source>
</evidence>
<dbReference type="EMBL" id="CAJVQC010004754">
    <property type="protein sequence ID" value="CAG8544744.1"/>
    <property type="molecule type" value="Genomic_DNA"/>
</dbReference>
<gene>
    <name evidence="1" type="ORF">RPERSI_LOCUS3703</name>
</gene>
<organism evidence="1 2">
    <name type="scientific">Racocetra persica</name>
    <dbReference type="NCBI Taxonomy" id="160502"/>
    <lineage>
        <taxon>Eukaryota</taxon>
        <taxon>Fungi</taxon>
        <taxon>Fungi incertae sedis</taxon>
        <taxon>Mucoromycota</taxon>
        <taxon>Glomeromycotina</taxon>
        <taxon>Glomeromycetes</taxon>
        <taxon>Diversisporales</taxon>
        <taxon>Gigasporaceae</taxon>
        <taxon>Racocetra</taxon>
    </lineage>
</organism>
<name>A0ACA9LWG6_9GLOM</name>
<proteinExistence type="predicted"/>
<feature type="non-terminal residue" evidence="1">
    <location>
        <position position="45"/>
    </location>
</feature>